<dbReference type="EMBL" id="QUNS01000006">
    <property type="protein sequence ID" value="REH47460.1"/>
    <property type="molecule type" value="Genomic_DNA"/>
</dbReference>
<dbReference type="Proteomes" id="UP000256884">
    <property type="component" value="Unassembled WGS sequence"/>
</dbReference>
<proteinExistence type="predicted"/>
<comment type="caution">
    <text evidence="1">The sequence shown here is derived from an EMBL/GenBank/DDBJ whole genome shotgun (WGS) entry which is preliminary data.</text>
</comment>
<keyword evidence="2" id="KW-1185">Reference proteome</keyword>
<name>A0A3E0HM96_9FLAO</name>
<gene>
    <name evidence="1" type="ORF">C7448_10681</name>
</gene>
<organism evidence="1 2">
    <name type="scientific">Tenacibaculum gallaicum</name>
    <dbReference type="NCBI Taxonomy" id="561505"/>
    <lineage>
        <taxon>Bacteria</taxon>
        <taxon>Pseudomonadati</taxon>
        <taxon>Bacteroidota</taxon>
        <taxon>Flavobacteriia</taxon>
        <taxon>Flavobacteriales</taxon>
        <taxon>Flavobacteriaceae</taxon>
        <taxon>Tenacibaculum</taxon>
    </lineage>
</organism>
<dbReference type="OrthoDB" id="1186753at2"/>
<sequence length="248" mass="28503">MGLAQTAKQLGMNKEIMDSYWEYHERKQNWFFSPNPNLDGATRRPIFPTASDWKKYTSTQRKQKWNNLSLRQRMTISSLAGFGYEGKGINLDSMNHFSKLREACMSKWKGNLYSIFWSDLGDGKRWLCNVFVGDAIYLNNGGNFTSSNNHYYDPKQIYKGQSNLKKRESYKDVKEGDIVVFGTTHVEIITSIQKNSFVDDGFCSIGAGRGMSREQVGSIKCDSDWGWSLPYLGGARELKDDNNTYFYL</sequence>
<protein>
    <submittedName>
        <fullName evidence="1">Uncharacterized protein</fullName>
    </submittedName>
</protein>
<evidence type="ECO:0000313" key="2">
    <source>
        <dbReference type="Proteomes" id="UP000256884"/>
    </source>
</evidence>
<dbReference type="AlphaFoldDB" id="A0A3E0HM96"/>
<evidence type="ECO:0000313" key="1">
    <source>
        <dbReference type="EMBL" id="REH47460.1"/>
    </source>
</evidence>
<reference evidence="1 2" key="1">
    <citation type="submission" date="2018-08" db="EMBL/GenBank/DDBJ databases">
        <title>Genomic Encyclopedia of Type Strains, Phase IV (KMG-IV): sequencing the most valuable type-strain genomes for metagenomic binning, comparative biology and taxonomic classification.</title>
        <authorList>
            <person name="Goeker M."/>
        </authorList>
    </citation>
    <scope>NUCLEOTIDE SEQUENCE [LARGE SCALE GENOMIC DNA]</scope>
    <source>
        <strain evidence="1 2">DSM 18841</strain>
    </source>
</reference>
<accession>A0A3E0HM96</accession>
<dbReference type="RefSeq" id="WP_115901569.1">
    <property type="nucleotide sequence ID" value="NZ_QUNS01000006.1"/>
</dbReference>